<dbReference type="EMBL" id="JACGWK010000014">
    <property type="protein sequence ID" value="KAL0317241.1"/>
    <property type="molecule type" value="Genomic_DNA"/>
</dbReference>
<gene>
    <name evidence="1" type="ORF">Sangu_2138400</name>
</gene>
<name>A0AAW2LGC9_9LAMI</name>
<sequence>MVSLENSLDRLEESVVVLKHRYFPNFDLFAAKTNPHFSCAWLSMLETHDLIVAGSRWSVGSGLLVRILDDRWLLSPTTFRIMNSFVRWRGGTTSEAENILAVPIQAPHTEDRLVCHYNTRVLFSVLSAYRLAMMLDNELGEVSSEIPD</sequence>
<evidence type="ECO:0000313" key="1">
    <source>
        <dbReference type="EMBL" id="KAL0317241.1"/>
    </source>
</evidence>
<reference evidence="1" key="2">
    <citation type="journal article" date="2024" name="Plant">
        <title>Genomic evolution and insights into agronomic trait innovations of Sesamum species.</title>
        <authorList>
            <person name="Miao H."/>
            <person name="Wang L."/>
            <person name="Qu L."/>
            <person name="Liu H."/>
            <person name="Sun Y."/>
            <person name="Le M."/>
            <person name="Wang Q."/>
            <person name="Wei S."/>
            <person name="Zheng Y."/>
            <person name="Lin W."/>
            <person name="Duan Y."/>
            <person name="Cao H."/>
            <person name="Xiong S."/>
            <person name="Wang X."/>
            <person name="Wei L."/>
            <person name="Li C."/>
            <person name="Ma Q."/>
            <person name="Ju M."/>
            <person name="Zhao R."/>
            <person name="Li G."/>
            <person name="Mu C."/>
            <person name="Tian Q."/>
            <person name="Mei H."/>
            <person name="Zhang T."/>
            <person name="Gao T."/>
            <person name="Zhang H."/>
        </authorList>
    </citation>
    <scope>NUCLEOTIDE SEQUENCE</scope>
    <source>
        <strain evidence="1">G01</strain>
    </source>
</reference>
<comment type="caution">
    <text evidence="1">The sequence shown here is derived from an EMBL/GenBank/DDBJ whole genome shotgun (WGS) entry which is preliminary data.</text>
</comment>
<proteinExistence type="predicted"/>
<organism evidence="1">
    <name type="scientific">Sesamum angustifolium</name>
    <dbReference type="NCBI Taxonomy" id="2727405"/>
    <lineage>
        <taxon>Eukaryota</taxon>
        <taxon>Viridiplantae</taxon>
        <taxon>Streptophyta</taxon>
        <taxon>Embryophyta</taxon>
        <taxon>Tracheophyta</taxon>
        <taxon>Spermatophyta</taxon>
        <taxon>Magnoliopsida</taxon>
        <taxon>eudicotyledons</taxon>
        <taxon>Gunneridae</taxon>
        <taxon>Pentapetalae</taxon>
        <taxon>asterids</taxon>
        <taxon>lamiids</taxon>
        <taxon>Lamiales</taxon>
        <taxon>Pedaliaceae</taxon>
        <taxon>Sesamum</taxon>
    </lineage>
</organism>
<dbReference type="AlphaFoldDB" id="A0AAW2LGC9"/>
<accession>A0AAW2LGC9</accession>
<reference evidence="1" key="1">
    <citation type="submission" date="2020-06" db="EMBL/GenBank/DDBJ databases">
        <authorList>
            <person name="Li T."/>
            <person name="Hu X."/>
            <person name="Zhang T."/>
            <person name="Song X."/>
            <person name="Zhang H."/>
            <person name="Dai N."/>
            <person name="Sheng W."/>
            <person name="Hou X."/>
            <person name="Wei L."/>
        </authorList>
    </citation>
    <scope>NUCLEOTIDE SEQUENCE</scope>
    <source>
        <strain evidence="1">G01</strain>
        <tissue evidence="1">Leaf</tissue>
    </source>
</reference>
<protein>
    <submittedName>
        <fullName evidence="1">Uncharacterized protein</fullName>
    </submittedName>
</protein>